<dbReference type="STRING" id="1411141.GCA_001590885_00980"/>
<dbReference type="EMBL" id="LT906479">
    <property type="protein sequence ID" value="SNW00278.1"/>
    <property type="molecule type" value="Genomic_DNA"/>
</dbReference>
<organism evidence="4 5">
    <name type="scientific">Serratia ficaria</name>
    <dbReference type="NCBI Taxonomy" id="61651"/>
    <lineage>
        <taxon>Bacteria</taxon>
        <taxon>Pseudomonadati</taxon>
        <taxon>Pseudomonadota</taxon>
        <taxon>Gammaproteobacteria</taxon>
        <taxon>Enterobacterales</taxon>
        <taxon>Yersiniaceae</taxon>
        <taxon>Serratia</taxon>
    </lineage>
</organism>
<dbReference type="InterPro" id="IPR025997">
    <property type="entry name" value="SBP_2_dom"/>
</dbReference>
<dbReference type="PANTHER" id="PTHR30036:SF7">
    <property type="entry name" value="ABC TRANSPORTER PERIPLASMIC-BINDING PROTEIN YPHF"/>
    <property type="match status" value="1"/>
</dbReference>
<evidence type="ECO:0000313" key="4">
    <source>
        <dbReference type="EMBL" id="SNW00278.1"/>
    </source>
</evidence>
<accession>A0A240BZJ2</accession>
<dbReference type="InterPro" id="IPR000843">
    <property type="entry name" value="HTH_LacI"/>
</dbReference>
<dbReference type="Pfam" id="PF00356">
    <property type="entry name" value="LacI"/>
    <property type="match status" value="1"/>
</dbReference>
<dbReference type="CDD" id="cd01392">
    <property type="entry name" value="HTH_LacI"/>
    <property type="match status" value="1"/>
</dbReference>
<evidence type="ECO:0000259" key="3">
    <source>
        <dbReference type="PROSITE" id="PS50932"/>
    </source>
</evidence>
<dbReference type="PROSITE" id="PS50932">
    <property type="entry name" value="HTH_LACI_2"/>
    <property type="match status" value="1"/>
</dbReference>
<comment type="subcellular location">
    <subcellularLocation>
        <location evidence="1">Periplasm</location>
    </subcellularLocation>
</comment>
<reference evidence="4 5" key="1">
    <citation type="submission" date="2017-06" db="EMBL/GenBank/DDBJ databases">
        <authorList>
            <consortium name="Pathogen Informatics"/>
        </authorList>
    </citation>
    <scope>NUCLEOTIDE SEQUENCE [LARGE SCALE GENOMIC DNA]</scope>
    <source>
        <strain evidence="4 5">NCTC12148</strain>
    </source>
</reference>
<dbReference type="PANTHER" id="PTHR30036">
    <property type="entry name" value="D-XYLOSE-BINDING PERIPLASMIC PROTEIN"/>
    <property type="match status" value="1"/>
</dbReference>
<keyword evidence="5" id="KW-1185">Reference proteome</keyword>
<dbReference type="KEGG" id="sfj:SAMEA4384070_2110"/>
<proteinExistence type="inferred from homology"/>
<dbReference type="Proteomes" id="UP000215134">
    <property type="component" value="Chromosome 1"/>
</dbReference>
<dbReference type="GO" id="GO:0055085">
    <property type="term" value="P:transmembrane transport"/>
    <property type="evidence" value="ECO:0007669"/>
    <property type="project" value="UniProtKB-ARBA"/>
</dbReference>
<gene>
    <name evidence="4" type="ORF">SAMEA4384070_02110</name>
</gene>
<dbReference type="InterPro" id="IPR010982">
    <property type="entry name" value="Lambda_DNA-bd_dom_sf"/>
</dbReference>
<name>A0A240BZJ2_SERFI</name>
<dbReference type="GO" id="GO:0030288">
    <property type="term" value="C:outer membrane-bounded periplasmic space"/>
    <property type="evidence" value="ECO:0007669"/>
    <property type="project" value="TreeGrafter"/>
</dbReference>
<dbReference type="InterPro" id="IPR050555">
    <property type="entry name" value="Bact_Solute-Bind_Prot2"/>
</dbReference>
<dbReference type="SMART" id="SM00354">
    <property type="entry name" value="HTH_LACI"/>
    <property type="match status" value="1"/>
</dbReference>
<dbReference type="SUPFAM" id="SSF47413">
    <property type="entry name" value="lambda repressor-like DNA-binding domains"/>
    <property type="match status" value="1"/>
</dbReference>
<evidence type="ECO:0000256" key="2">
    <source>
        <dbReference type="ARBA" id="ARBA00007639"/>
    </source>
</evidence>
<protein>
    <submittedName>
        <fullName evidence="4">D-allose transporter subunit</fullName>
    </submittedName>
</protein>
<dbReference type="GeneID" id="75027268"/>
<dbReference type="OrthoDB" id="5756154at2"/>
<evidence type="ECO:0000313" key="5">
    <source>
        <dbReference type="Proteomes" id="UP000215134"/>
    </source>
</evidence>
<dbReference type="SUPFAM" id="SSF53822">
    <property type="entry name" value="Periplasmic binding protein-like I"/>
    <property type="match status" value="1"/>
</dbReference>
<dbReference type="Gene3D" id="1.10.260.40">
    <property type="entry name" value="lambda repressor-like DNA-binding domains"/>
    <property type="match status" value="1"/>
</dbReference>
<dbReference type="CDD" id="cd06307">
    <property type="entry name" value="PBP1_sugar_binding"/>
    <property type="match status" value="1"/>
</dbReference>
<dbReference type="GO" id="GO:0003677">
    <property type="term" value="F:DNA binding"/>
    <property type="evidence" value="ECO:0007669"/>
    <property type="project" value="InterPro"/>
</dbReference>
<dbReference type="Pfam" id="PF13407">
    <property type="entry name" value="Peripla_BP_4"/>
    <property type="match status" value="1"/>
</dbReference>
<feature type="domain" description="HTH lacI-type" evidence="3">
    <location>
        <begin position="6"/>
        <end position="62"/>
    </location>
</feature>
<comment type="similarity">
    <text evidence="2">Belongs to the bacterial solute-binding protein 2 family.</text>
</comment>
<dbReference type="AlphaFoldDB" id="A0A240BZJ2"/>
<dbReference type="RefSeq" id="WP_095097143.1">
    <property type="nucleotide sequence ID" value="NZ_CAMIQD010000002.1"/>
</dbReference>
<dbReference type="GO" id="GO:0030246">
    <property type="term" value="F:carbohydrate binding"/>
    <property type="evidence" value="ECO:0007669"/>
    <property type="project" value="TreeGrafter"/>
</dbReference>
<evidence type="ECO:0000256" key="1">
    <source>
        <dbReference type="ARBA" id="ARBA00004418"/>
    </source>
</evidence>
<dbReference type="GO" id="GO:0006355">
    <property type="term" value="P:regulation of DNA-templated transcription"/>
    <property type="evidence" value="ECO:0007669"/>
    <property type="project" value="InterPro"/>
</dbReference>
<dbReference type="Gene3D" id="3.40.50.2300">
    <property type="match status" value="2"/>
</dbReference>
<sequence>MSGKKTTMAAIAREARVGIATVDRVMNRRSPVRPATERRVIEAAKKLGFALEKSHYLSALAGPPERRLKMGFILLRREHSFYAQLADALLAQASPYHEPGQPPQFVFQDINAVGETAAAITRLSREVEIIGVLALDNALIRYAVEEACRAGTKVFALLSDLSVHGRAGFIGLDNQQAGRTAAWAVDRLCRRQGEVGVIIGDNRFLCQEACESSFRSYLREQMSGQRVLEPVRSHEDAETAHRVTHEMLQRHPELVALYAPSGGVEGIFRALRESGRQQDVMLVCHGPVAGAEMALIDGTLDLMLSHRIAEFAAAIIDTFVAAAANGEQGGQLQVLNRFDLITKENL</sequence>
<dbReference type="InterPro" id="IPR028082">
    <property type="entry name" value="Peripla_BP_I"/>
</dbReference>